<sequence>MSELMSLKPAFEAWYLKEFFEFKSHINKNIYVQCKLCLPTPKVLSTAMNSTSNLKKHLEKMHPSAPWKRKADTSAEELNLRTKKICISNESASCSNRVFVLTQRKVDALITDFIIEDMQSLNVVEQPAFIKLIQSLQPSKAVLSRRSLVSTIEKRYSVMCNNLAAHFTSVRYFCTTADIWSTHNRSFFGTTVHWIDEMSLVRKSAALRCTRFNGRHTCDAIVSVLEQIHANFGINDKVQMIITDNGSNFIKAFRLYGDPESSPVVKPGKSLNNDGYEENEDVEFTDMQNAMQMDSRNVDKLEYSLPAHKPSASHTLNLIASQDASKAMSTLSYKKIYCSTMAKCSALWSIVNRNVEASEIIWDELHTCLIVPKDTRWNSQYEAVDKVRLLSVTCESGLQTVCEKLKLPVFPQIEINFLGEYCMVMKPVANALDILQGEKNCYIGFLLPTIVSLKYRLQSIRHDLKLANPLADAILKGIETHFASSFESEELILAAVSLPQFRLRWCMEEHIKEKARNLLKNHMMQLSATQDEVEKTTKSVVVLDDQEDFFSFGSSDSGNDNYVGSVHQQLELYLNSNDKSLDCLKTFPLVKEIFIKHNTAIPSSAPVERLFGAGGQVLIPRRSHLDDDHFEMLLLLRANKTFVNC</sequence>
<dbReference type="Proteomes" id="UP000515159">
    <property type="component" value="Chromosome 6"/>
</dbReference>
<evidence type="ECO:0000256" key="2">
    <source>
        <dbReference type="ARBA" id="ARBA00022771"/>
    </source>
</evidence>
<dbReference type="KEGG" id="gsh:117362041"/>
<feature type="domain" description="BED-type" evidence="5">
    <location>
        <begin position="8"/>
        <end position="69"/>
    </location>
</feature>
<dbReference type="OrthoDB" id="10057873at2759"/>
<evidence type="ECO:0000256" key="4">
    <source>
        <dbReference type="PROSITE-ProRule" id="PRU00027"/>
    </source>
</evidence>
<gene>
    <name evidence="7" type="primary">LOC117362041</name>
</gene>
<proteinExistence type="predicted"/>
<keyword evidence="1" id="KW-0479">Metal-binding</keyword>
<dbReference type="GO" id="GO:0003677">
    <property type="term" value="F:DNA binding"/>
    <property type="evidence" value="ECO:0007669"/>
    <property type="project" value="InterPro"/>
</dbReference>
<evidence type="ECO:0000313" key="6">
    <source>
        <dbReference type="Proteomes" id="UP000515159"/>
    </source>
</evidence>
<dbReference type="GeneID" id="117362041"/>
<evidence type="ECO:0000313" key="7">
    <source>
        <dbReference type="RefSeq" id="XP_033803665.1"/>
    </source>
</evidence>
<keyword evidence="2 4" id="KW-0863">Zinc-finger</keyword>
<dbReference type="SUPFAM" id="SSF53098">
    <property type="entry name" value="Ribonuclease H-like"/>
    <property type="match status" value="1"/>
</dbReference>
<dbReference type="InterPro" id="IPR012337">
    <property type="entry name" value="RNaseH-like_sf"/>
</dbReference>
<reference evidence="7" key="1">
    <citation type="submission" date="2025-08" db="UniProtKB">
        <authorList>
            <consortium name="RefSeq"/>
        </authorList>
    </citation>
    <scope>IDENTIFICATION</scope>
</reference>
<dbReference type="PANTHER" id="PTHR47501:SF5">
    <property type="entry name" value="HAT C-TERMINAL DIMERISATION DOMAIN-CONTAINING PROTEIN"/>
    <property type="match status" value="1"/>
</dbReference>
<dbReference type="RefSeq" id="XP_033803665.1">
    <property type="nucleotide sequence ID" value="XM_033947774.1"/>
</dbReference>
<dbReference type="InterPro" id="IPR003656">
    <property type="entry name" value="Znf_BED"/>
</dbReference>
<organism evidence="6 7">
    <name type="scientific">Geotrypetes seraphini</name>
    <name type="common">Gaboon caecilian</name>
    <name type="synonym">Caecilia seraphini</name>
    <dbReference type="NCBI Taxonomy" id="260995"/>
    <lineage>
        <taxon>Eukaryota</taxon>
        <taxon>Metazoa</taxon>
        <taxon>Chordata</taxon>
        <taxon>Craniata</taxon>
        <taxon>Vertebrata</taxon>
        <taxon>Euteleostomi</taxon>
        <taxon>Amphibia</taxon>
        <taxon>Gymnophiona</taxon>
        <taxon>Geotrypetes</taxon>
    </lineage>
</organism>
<dbReference type="InParanoid" id="A0A6P8R6M8"/>
<dbReference type="GO" id="GO:0008270">
    <property type="term" value="F:zinc ion binding"/>
    <property type="evidence" value="ECO:0007669"/>
    <property type="project" value="UniProtKB-KW"/>
</dbReference>
<evidence type="ECO:0000259" key="5">
    <source>
        <dbReference type="PROSITE" id="PS50808"/>
    </source>
</evidence>
<protein>
    <submittedName>
        <fullName evidence="7">Uncharacterized protein LOC117362041 isoform X1</fullName>
    </submittedName>
</protein>
<accession>A0A6P8R6M8</accession>
<keyword evidence="6" id="KW-1185">Reference proteome</keyword>
<keyword evidence="3" id="KW-0862">Zinc</keyword>
<evidence type="ECO:0000256" key="1">
    <source>
        <dbReference type="ARBA" id="ARBA00022723"/>
    </source>
</evidence>
<dbReference type="AlphaFoldDB" id="A0A6P8R6M8"/>
<name>A0A6P8R6M8_GEOSA</name>
<evidence type="ECO:0000256" key="3">
    <source>
        <dbReference type="ARBA" id="ARBA00022833"/>
    </source>
</evidence>
<dbReference type="SUPFAM" id="SSF140996">
    <property type="entry name" value="Hermes dimerisation domain"/>
    <property type="match status" value="1"/>
</dbReference>
<dbReference type="PROSITE" id="PS50808">
    <property type="entry name" value="ZF_BED"/>
    <property type="match status" value="1"/>
</dbReference>
<dbReference type="PANTHER" id="PTHR47501">
    <property type="entry name" value="TRANSPOSASE-RELATED"/>
    <property type="match status" value="1"/>
</dbReference>